<comment type="caution">
    <text evidence="2">The sequence shown here is derived from an EMBL/GenBank/DDBJ whole genome shotgun (WGS) entry which is preliminary data.</text>
</comment>
<organism evidence="2 3">
    <name type="scientific">Luteimonas cucumeris</name>
    <dbReference type="NCBI Taxonomy" id="985012"/>
    <lineage>
        <taxon>Bacteria</taxon>
        <taxon>Pseudomonadati</taxon>
        <taxon>Pseudomonadota</taxon>
        <taxon>Gammaproteobacteria</taxon>
        <taxon>Lysobacterales</taxon>
        <taxon>Lysobacteraceae</taxon>
        <taxon>Luteimonas</taxon>
    </lineage>
</organism>
<dbReference type="Pfam" id="PF06197">
    <property type="entry name" value="DUF998"/>
    <property type="match status" value="1"/>
</dbReference>
<dbReference type="EMBL" id="VLKN01000002">
    <property type="protein sequence ID" value="TWI04586.1"/>
    <property type="molecule type" value="Genomic_DNA"/>
</dbReference>
<evidence type="ECO:0000313" key="3">
    <source>
        <dbReference type="Proteomes" id="UP000315167"/>
    </source>
</evidence>
<gene>
    <name evidence="2" type="ORF">IP90_00719</name>
</gene>
<protein>
    <submittedName>
        <fullName evidence="2">Uncharacterized protein DUF998</fullName>
    </submittedName>
</protein>
<keyword evidence="1" id="KW-1133">Transmembrane helix</keyword>
<feature type="transmembrane region" description="Helical" evidence="1">
    <location>
        <begin position="169"/>
        <end position="189"/>
    </location>
</feature>
<dbReference type="AlphaFoldDB" id="A0A562LAJ6"/>
<keyword evidence="3" id="KW-1185">Reference proteome</keyword>
<keyword evidence="1" id="KW-0812">Transmembrane</keyword>
<reference evidence="2 3" key="1">
    <citation type="journal article" date="2015" name="Stand. Genomic Sci.">
        <title>Genomic Encyclopedia of Bacterial and Archaeal Type Strains, Phase III: the genomes of soil and plant-associated and newly described type strains.</title>
        <authorList>
            <person name="Whitman W.B."/>
            <person name="Woyke T."/>
            <person name="Klenk H.P."/>
            <person name="Zhou Y."/>
            <person name="Lilburn T.G."/>
            <person name="Beck B.J."/>
            <person name="De Vos P."/>
            <person name="Vandamme P."/>
            <person name="Eisen J.A."/>
            <person name="Garrity G."/>
            <person name="Hugenholtz P."/>
            <person name="Kyrpides N.C."/>
        </authorList>
    </citation>
    <scope>NUCLEOTIDE SEQUENCE [LARGE SCALE GENOMIC DNA]</scope>
    <source>
        <strain evidence="2 3">CGMCC 1.10821</strain>
    </source>
</reference>
<evidence type="ECO:0000313" key="2">
    <source>
        <dbReference type="EMBL" id="TWI04586.1"/>
    </source>
</evidence>
<name>A0A562LAJ6_9GAMM</name>
<feature type="transmembrane region" description="Helical" evidence="1">
    <location>
        <begin position="108"/>
        <end position="130"/>
    </location>
</feature>
<evidence type="ECO:0000256" key="1">
    <source>
        <dbReference type="SAM" id="Phobius"/>
    </source>
</evidence>
<dbReference type="Proteomes" id="UP000315167">
    <property type="component" value="Unassembled WGS sequence"/>
</dbReference>
<sequence length="212" mass="22779">MLATAALVGLGVFVLAGVAVQFLRADLDWLHAPMSFYLLGPYGVWLQIAYFALAGTLVLLGTGYYRALSLQARSGAPLLLFAVAAVALCVTAIADSNLPRREPTLQGWMHGVAAQTAFLCVTTAMLLQSWRLRGDARWRRRFALAFALAAIAFIAVWVLAFWRDAPRGLAQKTVVALIVGWLALATVWLRRHGSATGCVSAGEGALLPPTRS</sequence>
<keyword evidence="1" id="KW-0472">Membrane</keyword>
<accession>A0A562LAJ6</accession>
<proteinExistence type="predicted"/>
<feature type="transmembrane region" description="Helical" evidence="1">
    <location>
        <begin position="142"/>
        <end position="163"/>
    </location>
</feature>
<feature type="transmembrane region" description="Helical" evidence="1">
    <location>
        <begin position="77"/>
        <end position="96"/>
    </location>
</feature>
<dbReference type="OrthoDB" id="5955493at2"/>
<dbReference type="InterPro" id="IPR009339">
    <property type="entry name" value="DUF998"/>
</dbReference>
<feature type="transmembrane region" description="Helical" evidence="1">
    <location>
        <begin position="44"/>
        <end position="65"/>
    </location>
</feature>